<keyword evidence="2" id="KW-1185">Reference proteome</keyword>
<organism evidence="1 2">
    <name type="scientific">Paenibacillus timonensis</name>
    <dbReference type="NCBI Taxonomy" id="225915"/>
    <lineage>
        <taxon>Bacteria</taxon>
        <taxon>Bacillati</taxon>
        <taxon>Bacillota</taxon>
        <taxon>Bacilli</taxon>
        <taxon>Bacillales</taxon>
        <taxon>Paenibacillaceae</taxon>
        <taxon>Paenibacillus</taxon>
    </lineage>
</organism>
<name>A0ABW3SDN8_9BACL</name>
<evidence type="ECO:0000313" key="1">
    <source>
        <dbReference type="EMBL" id="MFD1182610.1"/>
    </source>
</evidence>
<dbReference type="Gene3D" id="1.10.260.40">
    <property type="entry name" value="lambda repressor-like DNA-binding domains"/>
    <property type="match status" value="1"/>
</dbReference>
<dbReference type="CDD" id="cd00093">
    <property type="entry name" value="HTH_XRE"/>
    <property type="match status" value="1"/>
</dbReference>
<dbReference type="EMBL" id="JBHTKZ010000028">
    <property type="protein sequence ID" value="MFD1182610.1"/>
    <property type="molecule type" value="Genomic_DNA"/>
</dbReference>
<dbReference type="RefSeq" id="WP_240269823.1">
    <property type="nucleotide sequence ID" value="NZ_JAKSXN010000032.1"/>
</dbReference>
<gene>
    <name evidence="1" type="ORF">ACFQ2Z_14700</name>
</gene>
<dbReference type="SUPFAM" id="SSF48452">
    <property type="entry name" value="TPR-like"/>
    <property type="match status" value="1"/>
</dbReference>
<accession>A0ABW3SDN8</accession>
<dbReference type="InterPro" id="IPR001387">
    <property type="entry name" value="Cro/C1-type_HTH"/>
</dbReference>
<comment type="caution">
    <text evidence="1">The sequence shown here is derived from an EMBL/GenBank/DDBJ whole genome shotgun (WGS) entry which is preliminary data.</text>
</comment>
<dbReference type="Gene3D" id="1.25.40.10">
    <property type="entry name" value="Tetratricopeptide repeat domain"/>
    <property type="match status" value="1"/>
</dbReference>
<evidence type="ECO:0000313" key="2">
    <source>
        <dbReference type="Proteomes" id="UP001597211"/>
    </source>
</evidence>
<dbReference type="Proteomes" id="UP001597211">
    <property type="component" value="Unassembled WGS sequence"/>
</dbReference>
<reference evidence="2" key="1">
    <citation type="journal article" date="2019" name="Int. J. Syst. Evol. Microbiol.">
        <title>The Global Catalogue of Microorganisms (GCM) 10K type strain sequencing project: providing services to taxonomists for standard genome sequencing and annotation.</title>
        <authorList>
            <consortium name="The Broad Institute Genomics Platform"/>
            <consortium name="The Broad Institute Genome Sequencing Center for Infectious Disease"/>
            <person name="Wu L."/>
            <person name="Ma J."/>
        </authorList>
    </citation>
    <scope>NUCLEOTIDE SEQUENCE [LARGE SCALE GENOMIC DNA]</scope>
    <source>
        <strain evidence="2">CCUG 48216</strain>
    </source>
</reference>
<dbReference type="InterPro" id="IPR011990">
    <property type="entry name" value="TPR-like_helical_dom_sf"/>
</dbReference>
<dbReference type="SUPFAM" id="SSF47413">
    <property type="entry name" value="lambda repressor-like DNA-binding domains"/>
    <property type="match status" value="1"/>
</dbReference>
<protein>
    <submittedName>
        <fullName evidence="1">Tetratricopeptide repeat protein</fullName>
    </submittedName>
</protein>
<sequence>MHQTTTILTELSNFMNRESLNISQLSRLAGLNSGTVSSMINGRKVMSVEQLDRLTVSMGLAEGFFYEEYVRDYLMEASPNWRRIRPFLYRCAELGKLDCIQQTVNFLMDNLAYSSPLFEVAEDFFRSNKHDAAALLYEVIAESEQKQHSERLAVCQYRLFMIIQGNDQELNYRAAIQFEPFVERLDEMEQLDALKDLANAYRALNRWDKVEKIVERLEHKTKVFYFSERDRRELFSKRPNRPLFFYLAYSYLLRGNICDLRGDYEQALHYIQLYADLSWVEENDQETLHWKSLFEEWSHANFLLTRLSSGDESMLSEYVAYIEPKKDEIVLSLLNIMEAANRFEINVDDILQRFEGEVGSITKKTTSLGVYTQQMITDSISRLLNELSSYYLHKGDYSEGFKYLLDSLEKCSKINNKACIIKCVGLFELFREHASIETNSAYKKLISEVYEDEKKMGVTPLVK</sequence>
<dbReference type="InterPro" id="IPR010982">
    <property type="entry name" value="Lambda_DNA-bd_dom_sf"/>
</dbReference>
<proteinExistence type="predicted"/>